<dbReference type="EMBL" id="JAUEPT010000012">
    <property type="protein sequence ID" value="KAK0447231.1"/>
    <property type="molecule type" value="Genomic_DNA"/>
</dbReference>
<organism evidence="3 4">
    <name type="scientific">Armillaria borealis</name>
    <dbReference type="NCBI Taxonomy" id="47425"/>
    <lineage>
        <taxon>Eukaryota</taxon>
        <taxon>Fungi</taxon>
        <taxon>Dikarya</taxon>
        <taxon>Basidiomycota</taxon>
        <taxon>Agaricomycotina</taxon>
        <taxon>Agaricomycetes</taxon>
        <taxon>Agaricomycetidae</taxon>
        <taxon>Agaricales</taxon>
        <taxon>Marasmiineae</taxon>
        <taxon>Physalacriaceae</taxon>
        <taxon>Armillaria</taxon>
    </lineage>
</organism>
<protein>
    <submittedName>
        <fullName evidence="3">Uncharacterized protein</fullName>
    </submittedName>
</protein>
<name>A0AA39JQU6_9AGAR</name>
<evidence type="ECO:0000313" key="4">
    <source>
        <dbReference type="Proteomes" id="UP001175226"/>
    </source>
</evidence>
<keyword evidence="2" id="KW-0812">Transmembrane</keyword>
<evidence type="ECO:0000256" key="1">
    <source>
        <dbReference type="SAM" id="MobiDB-lite"/>
    </source>
</evidence>
<feature type="compositionally biased region" description="Polar residues" evidence="1">
    <location>
        <begin position="9"/>
        <end position="21"/>
    </location>
</feature>
<keyword evidence="4" id="KW-1185">Reference proteome</keyword>
<proteinExistence type="predicted"/>
<feature type="transmembrane region" description="Helical" evidence="2">
    <location>
        <begin position="136"/>
        <end position="153"/>
    </location>
</feature>
<keyword evidence="2" id="KW-1133">Transmembrane helix</keyword>
<evidence type="ECO:0000313" key="3">
    <source>
        <dbReference type="EMBL" id="KAK0447231.1"/>
    </source>
</evidence>
<feature type="region of interest" description="Disordered" evidence="1">
    <location>
        <begin position="1"/>
        <end position="22"/>
    </location>
</feature>
<gene>
    <name evidence="3" type="ORF">EV421DRAFT_1733783</name>
</gene>
<dbReference type="Proteomes" id="UP001175226">
    <property type="component" value="Unassembled WGS sequence"/>
</dbReference>
<accession>A0AA39JQU6</accession>
<comment type="caution">
    <text evidence="3">The sequence shown here is derived from an EMBL/GenBank/DDBJ whole genome shotgun (WGS) entry which is preliminary data.</text>
</comment>
<sequence length="168" mass="19061">MSIPPRDYSSMSIGNFRQQGKSKGDMTDLLHLVTALHRKKKSRQCSIVAVLLVTGNHLKLDSEFVCVVLEKDMQELTHTRALTDIEIAVIFWTGMDKRGMMKSDASHRMGQESTTLKDAAKPWEDCLEFTDKFDTALLDFGLLIVISFSVLTLRRTSNLFSRYLAARM</sequence>
<keyword evidence="2" id="KW-0472">Membrane</keyword>
<evidence type="ECO:0000256" key="2">
    <source>
        <dbReference type="SAM" id="Phobius"/>
    </source>
</evidence>
<dbReference type="AlphaFoldDB" id="A0AA39JQU6"/>
<reference evidence="3" key="1">
    <citation type="submission" date="2023-06" db="EMBL/GenBank/DDBJ databases">
        <authorList>
            <consortium name="Lawrence Berkeley National Laboratory"/>
            <person name="Ahrendt S."/>
            <person name="Sahu N."/>
            <person name="Indic B."/>
            <person name="Wong-Bajracharya J."/>
            <person name="Merenyi Z."/>
            <person name="Ke H.-M."/>
            <person name="Monk M."/>
            <person name="Kocsube S."/>
            <person name="Drula E."/>
            <person name="Lipzen A."/>
            <person name="Balint B."/>
            <person name="Henrissat B."/>
            <person name="Andreopoulos B."/>
            <person name="Martin F.M."/>
            <person name="Harder C.B."/>
            <person name="Rigling D."/>
            <person name="Ford K.L."/>
            <person name="Foster G.D."/>
            <person name="Pangilinan J."/>
            <person name="Papanicolaou A."/>
            <person name="Barry K."/>
            <person name="LaButti K."/>
            <person name="Viragh M."/>
            <person name="Koriabine M."/>
            <person name="Yan M."/>
            <person name="Riley R."/>
            <person name="Champramary S."/>
            <person name="Plett K.L."/>
            <person name="Tsai I.J."/>
            <person name="Slot J."/>
            <person name="Sipos G."/>
            <person name="Plett J."/>
            <person name="Nagy L.G."/>
            <person name="Grigoriev I.V."/>
        </authorList>
    </citation>
    <scope>NUCLEOTIDE SEQUENCE</scope>
    <source>
        <strain evidence="3">FPL87.14</strain>
    </source>
</reference>